<gene>
    <name evidence="7" type="ORF">GCM10010302_05170</name>
</gene>
<organism evidence="7 8">
    <name type="scientific">Streptomyces polychromogenes</name>
    <dbReference type="NCBI Taxonomy" id="67342"/>
    <lineage>
        <taxon>Bacteria</taxon>
        <taxon>Bacillati</taxon>
        <taxon>Actinomycetota</taxon>
        <taxon>Actinomycetes</taxon>
        <taxon>Kitasatosporales</taxon>
        <taxon>Streptomycetaceae</taxon>
        <taxon>Streptomyces</taxon>
    </lineage>
</organism>
<dbReference type="Proteomes" id="UP001501867">
    <property type="component" value="Unassembled WGS sequence"/>
</dbReference>
<dbReference type="InterPro" id="IPR002227">
    <property type="entry name" value="Tyrosinase_Cu-bd"/>
</dbReference>
<evidence type="ECO:0000256" key="5">
    <source>
        <dbReference type="ARBA" id="ARBA00023008"/>
    </source>
</evidence>
<keyword evidence="4" id="KW-0560">Oxidoreductase</keyword>
<evidence type="ECO:0000313" key="7">
    <source>
        <dbReference type="EMBL" id="GAA0270567.1"/>
    </source>
</evidence>
<evidence type="ECO:0000256" key="3">
    <source>
        <dbReference type="ARBA" id="ARBA00022723"/>
    </source>
</evidence>
<dbReference type="PRINTS" id="PR00092">
    <property type="entry name" value="TYROSINASE"/>
</dbReference>
<sequence>MQNLSNVQWQAYVRTVQQMHKEGTYDELARIHFDNEQHFAGQPLLLPWLRAYLAVFQEKLHAIDPNVTVPYWDWSRDSKAPQRSAILSNTYFGGNGGRGDGRPVTSGPFANWIVKTPTPHQLGRDFSNGSSIPAWTCPDDLDTCLQRSSYDDFRQAIETGPKASVHAGVGGRVGDMSDKQAPNDPLFWSHIAFVDLLWAEWQARNPDQATDFPGDADQHLAGLGTRKVADTFDTKNLGYVYPRWSAQPVL</sequence>
<comment type="similarity">
    <text evidence="2">Belongs to the tyrosinase family.</text>
</comment>
<accession>A0ABP3EMV2</accession>
<reference evidence="8" key="1">
    <citation type="journal article" date="2019" name="Int. J. Syst. Evol. Microbiol.">
        <title>The Global Catalogue of Microorganisms (GCM) 10K type strain sequencing project: providing services to taxonomists for standard genome sequencing and annotation.</title>
        <authorList>
            <consortium name="The Broad Institute Genomics Platform"/>
            <consortium name="The Broad Institute Genome Sequencing Center for Infectious Disease"/>
            <person name="Wu L."/>
            <person name="Ma J."/>
        </authorList>
    </citation>
    <scope>NUCLEOTIDE SEQUENCE [LARGE SCALE GENOMIC DNA]</scope>
    <source>
        <strain evidence="8">JCM 4505</strain>
    </source>
</reference>
<keyword evidence="5" id="KW-0186">Copper</keyword>
<dbReference type="InterPro" id="IPR050316">
    <property type="entry name" value="Tyrosinase/Hemocyanin"/>
</dbReference>
<dbReference type="SUPFAM" id="SSF48056">
    <property type="entry name" value="Di-copper centre-containing domain"/>
    <property type="match status" value="1"/>
</dbReference>
<dbReference type="EMBL" id="BAAABV010000005">
    <property type="protein sequence ID" value="GAA0270567.1"/>
    <property type="molecule type" value="Genomic_DNA"/>
</dbReference>
<dbReference type="PANTHER" id="PTHR11474:SF126">
    <property type="entry name" value="TYROSINASE-LIKE PROTEIN TYR-1-RELATED"/>
    <property type="match status" value="1"/>
</dbReference>
<dbReference type="Gene3D" id="1.10.1280.10">
    <property type="entry name" value="Di-copper center containing domain from catechol oxidase"/>
    <property type="match status" value="1"/>
</dbReference>
<dbReference type="Pfam" id="PF00264">
    <property type="entry name" value="Tyrosinase"/>
    <property type="match status" value="1"/>
</dbReference>
<proteinExistence type="inferred from homology"/>
<evidence type="ECO:0000313" key="8">
    <source>
        <dbReference type="Proteomes" id="UP001501867"/>
    </source>
</evidence>
<evidence type="ECO:0000259" key="6">
    <source>
        <dbReference type="Pfam" id="PF00264"/>
    </source>
</evidence>
<comment type="cofactor">
    <cofactor evidence="1">
        <name>Cu(2+)</name>
        <dbReference type="ChEBI" id="CHEBI:29036"/>
    </cofactor>
</comment>
<keyword evidence="8" id="KW-1185">Reference proteome</keyword>
<evidence type="ECO:0000256" key="4">
    <source>
        <dbReference type="ARBA" id="ARBA00023002"/>
    </source>
</evidence>
<evidence type="ECO:0000256" key="2">
    <source>
        <dbReference type="ARBA" id="ARBA00009928"/>
    </source>
</evidence>
<comment type="caution">
    <text evidence="7">The sequence shown here is derived from an EMBL/GenBank/DDBJ whole genome shotgun (WGS) entry which is preliminary data.</text>
</comment>
<protein>
    <submittedName>
        <fullName evidence="7">Tyrosinase family protein</fullName>
    </submittedName>
</protein>
<evidence type="ECO:0000256" key="1">
    <source>
        <dbReference type="ARBA" id="ARBA00001973"/>
    </source>
</evidence>
<dbReference type="PANTHER" id="PTHR11474">
    <property type="entry name" value="TYROSINASE FAMILY MEMBER"/>
    <property type="match status" value="1"/>
</dbReference>
<feature type="domain" description="Tyrosinase copper-binding" evidence="6">
    <location>
        <begin position="23"/>
        <end position="204"/>
    </location>
</feature>
<dbReference type="InterPro" id="IPR008922">
    <property type="entry name" value="Di-copper_centre_dom_sf"/>
</dbReference>
<keyword evidence="3" id="KW-0479">Metal-binding</keyword>
<name>A0ABP3EMV2_9ACTN</name>